<dbReference type="InterPro" id="IPR018391">
    <property type="entry name" value="PQQ_b-propeller_rpt"/>
</dbReference>
<dbReference type="SUPFAM" id="SSF50998">
    <property type="entry name" value="Quinoprotein alcohol dehydrogenase-like"/>
    <property type="match status" value="1"/>
</dbReference>
<protein>
    <recommendedName>
        <fullName evidence="3">Anaphase-promoting complex subunit 4 WD40 domain-containing protein</fullName>
    </recommendedName>
</protein>
<accession>A0A532UUG0</accession>
<dbReference type="SMART" id="SM00320">
    <property type="entry name" value="WD40"/>
    <property type="match status" value="2"/>
</dbReference>
<organism evidence="1 2">
    <name type="scientific">candidate division LCP-89 bacterium B3_LCP</name>
    <dbReference type="NCBI Taxonomy" id="2012998"/>
    <lineage>
        <taxon>Bacteria</taxon>
        <taxon>Pseudomonadati</taxon>
        <taxon>Bacteria division LCP-89</taxon>
    </lineage>
</organism>
<evidence type="ECO:0008006" key="3">
    <source>
        <dbReference type="Google" id="ProtNLM"/>
    </source>
</evidence>
<dbReference type="InterPro" id="IPR011047">
    <property type="entry name" value="Quinoprotein_ADH-like_sf"/>
</dbReference>
<dbReference type="InterPro" id="IPR001680">
    <property type="entry name" value="WD40_rpt"/>
</dbReference>
<proteinExistence type="predicted"/>
<reference evidence="1 2" key="1">
    <citation type="submission" date="2017-06" db="EMBL/GenBank/DDBJ databases">
        <title>Novel microbial phyla capable of carbon fixation and sulfur reduction in deep-sea sediments.</title>
        <authorList>
            <person name="Huang J."/>
            <person name="Baker B."/>
            <person name="Wang Y."/>
        </authorList>
    </citation>
    <scope>NUCLEOTIDE SEQUENCE [LARGE SCALE GENOMIC DNA]</scope>
    <source>
        <strain evidence="1">B3_LCP</strain>
    </source>
</reference>
<dbReference type="EMBL" id="NJBN01000009">
    <property type="protein sequence ID" value="TKJ38502.1"/>
    <property type="molecule type" value="Genomic_DNA"/>
</dbReference>
<sequence>MQRNRHTLNDLKAYILVLLTVVTAILLLPNEVQSSQPIRINSFKIAAPASDLIIRGGIVIAGTNAGIVCSYDLKNGTLLKQIKLPEILDFMGDPYAPSILSIDYLEDRYLIVAEGGRGSRNIFLYTGDVLEEILQDKSDLLIRKAKFIDHDRILLALVSNELILCKMRGGEEIYRRQVSPSLFSDFDVGDGKSTVAVACESGSIFLLDVATGSEISELQGGNKDLVYDLEYSKGKIITGGKDRLCALYDVDTGSFETYQAEFLVFAVALNPSASWGAFTADESGTVSIISVIDRSITATIPGGGAPMNNLRFIDDTTLLCSSESAEITIWRVGK</sequence>
<comment type="caution">
    <text evidence="1">The sequence shown here is derived from an EMBL/GenBank/DDBJ whole genome shotgun (WGS) entry which is preliminary data.</text>
</comment>
<dbReference type="InterPro" id="IPR015943">
    <property type="entry name" value="WD40/YVTN_repeat-like_dom_sf"/>
</dbReference>
<dbReference type="AlphaFoldDB" id="A0A532UUG0"/>
<dbReference type="Proteomes" id="UP000319619">
    <property type="component" value="Unassembled WGS sequence"/>
</dbReference>
<dbReference type="Gene3D" id="2.130.10.10">
    <property type="entry name" value="YVTN repeat-like/Quinoprotein amine dehydrogenase"/>
    <property type="match status" value="1"/>
</dbReference>
<dbReference type="SMART" id="SM00564">
    <property type="entry name" value="PQQ"/>
    <property type="match status" value="3"/>
</dbReference>
<gene>
    <name evidence="1" type="ORF">CEE37_12095</name>
</gene>
<name>A0A532UUG0_UNCL8</name>
<evidence type="ECO:0000313" key="1">
    <source>
        <dbReference type="EMBL" id="TKJ38502.1"/>
    </source>
</evidence>
<evidence type="ECO:0000313" key="2">
    <source>
        <dbReference type="Proteomes" id="UP000319619"/>
    </source>
</evidence>